<dbReference type="Gramene" id="ORUFI01G39230.1">
    <property type="protein sequence ID" value="ORUFI01G39230.1"/>
    <property type="gene ID" value="ORUFI01G39230"/>
</dbReference>
<protein>
    <submittedName>
        <fullName evidence="1">Uncharacterized protein</fullName>
    </submittedName>
</protein>
<sequence>MIEKSIEHMMVMPVRSKRGLLFYSHHLLNYIASPSLSNLFHCWASPMPSDTDQFASHCEYLRTQHRRLKCHVGLPDTTRMASVGVWVTVNGHFKLPVTKHFLENGKEMQFTPLMNHSNAKNN</sequence>
<evidence type="ECO:0000313" key="2">
    <source>
        <dbReference type="Proteomes" id="UP000008022"/>
    </source>
</evidence>
<reference evidence="1" key="2">
    <citation type="submission" date="2015-06" db="UniProtKB">
        <authorList>
            <consortium name="EnsemblPlants"/>
        </authorList>
    </citation>
    <scope>IDENTIFICATION</scope>
</reference>
<reference evidence="2" key="1">
    <citation type="submission" date="2013-06" db="EMBL/GenBank/DDBJ databases">
        <authorList>
            <person name="Zhao Q."/>
        </authorList>
    </citation>
    <scope>NUCLEOTIDE SEQUENCE</scope>
    <source>
        <strain evidence="2">cv. W1943</strain>
    </source>
</reference>
<keyword evidence="2" id="KW-1185">Reference proteome</keyword>
<dbReference type="AlphaFoldDB" id="A0A0E0N4F7"/>
<dbReference type="Proteomes" id="UP000008022">
    <property type="component" value="Unassembled WGS sequence"/>
</dbReference>
<dbReference type="HOGENOM" id="CLU_174336_0_0_1"/>
<accession>A0A0E0N4F7</accession>
<organism evidence="1 2">
    <name type="scientific">Oryza rufipogon</name>
    <name type="common">Brownbeard rice</name>
    <name type="synonym">Asian wild rice</name>
    <dbReference type="NCBI Taxonomy" id="4529"/>
    <lineage>
        <taxon>Eukaryota</taxon>
        <taxon>Viridiplantae</taxon>
        <taxon>Streptophyta</taxon>
        <taxon>Embryophyta</taxon>
        <taxon>Tracheophyta</taxon>
        <taxon>Spermatophyta</taxon>
        <taxon>Magnoliopsida</taxon>
        <taxon>Liliopsida</taxon>
        <taxon>Poales</taxon>
        <taxon>Poaceae</taxon>
        <taxon>BOP clade</taxon>
        <taxon>Oryzoideae</taxon>
        <taxon>Oryzeae</taxon>
        <taxon>Oryzinae</taxon>
        <taxon>Oryza</taxon>
    </lineage>
</organism>
<dbReference type="EnsemblPlants" id="ORUFI01G39230.1">
    <property type="protein sequence ID" value="ORUFI01G39230.1"/>
    <property type="gene ID" value="ORUFI01G39230"/>
</dbReference>
<name>A0A0E0N4F7_ORYRU</name>
<evidence type="ECO:0000313" key="1">
    <source>
        <dbReference type="EnsemblPlants" id="ORUFI01G39230.1"/>
    </source>
</evidence>
<dbReference type="OMA" id="HRRLKCH"/>
<proteinExistence type="predicted"/>